<sequence length="172" mass="19362">MPTTVQGSACTPPDDVALRNLHLTPSGTREAPELVQKVTAPDTRTTQLVQAIRRNLDLVALDLPVFEAMVQGLACTPTDDVTLKQLHTTADRLQDLQRKLEACVVPLTDSMDPKFGGSVEREALLEEVMRVNKEIHDNVQLLQSFERMLRREKEVFTLNLVAQTVTFHHIRR</sequence>
<accession>A0A3P7PB61</accession>
<reference evidence="1 2" key="1">
    <citation type="submission" date="2018-11" db="EMBL/GenBank/DDBJ databases">
        <authorList>
            <consortium name="Pathogen Informatics"/>
        </authorList>
    </citation>
    <scope>NUCLEOTIDE SEQUENCE [LARGE SCALE GENOMIC DNA]</scope>
</reference>
<name>A0A3P7PB61_DIBLA</name>
<proteinExistence type="predicted"/>
<dbReference type="AlphaFoldDB" id="A0A3P7PB61"/>
<gene>
    <name evidence="1" type="ORF">DILT_LOCUS12872</name>
</gene>
<evidence type="ECO:0000313" key="1">
    <source>
        <dbReference type="EMBL" id="VDN17232.1"/>
    </source>
</evidence>
<evidence type="ECO:0008006" key="3">
    <source>
        <dbReference type="Google" id="ProtNLM"/>
    </source>
</evidence>
<protein>
    <recommendedName>
        <fullName evidence="3">GAT domain-containing protein</fullName>
    </recommendedName>
</protein>
<dbReference type="Proteomes" id="UP000281553">
    <property type="component" value="Unassembled WGS sequence"/>
</dbReference>
<evidence type="ECO:0000313" key="2">
    <source>
        <dbReference type="Proteomes" id="UP000281553"/>
    </source>
</evidence>
<organism evidence="1 2">
    <name type="scientific">Dibothriocephalus latus</name>
    <name type="common">Fish tapeworm</name>
    <name type="synonym">Diphyllobothrium latum</name>
    <dbReference type="NCBI Taxonomy" id="60516"/>
    <lineage>
        <taxon>Eukaryota</taxon>
        <taxon>Metazoa</taxon>
        <taxon>Spiralia</taxon>
        <taxon>Lophotrochozoa</taxon>
        <taxon>Platyhelminthes</taxon>
        <taxon>Cestoda</taxon>
        <taxon>Eucestoda</taxon>
        <taxon>Diphyllobothriidea</taxon>
        <taxon>Diphyllobothriidae</taxon>
        <taxon>Dibothriocephalus</taxon>
    </lineage>
</organism>
<keyword evidence="2" id="KW-1185">Reference proteome</keyword>
<dbReference type="EMBL" id="UYRU01067990">
    <property type="protein sequence ID" value="VDN17232.1"/>
    <property type="molecule type" value="Genomic_DNA"/>
</dbReference>